<dbReference type="EMBL" id="CP041153">
    <property type="protein sequence ID" value="QDF75271.1"/>
    <property type="molecule type" value="Genomic_DNA"/>
</dbReference>
<sequence length="102" mass="12183">MRFSPLAVHCASLCFDVIQRNSFKDLSHIEIEQFYEDIYGLIQQRTELWPERYLREHEFINSVTNGVLKALHICRDNPKTRYADWILSAIQSRINYSIKQLH</sequence>
<organism evidence="1 2">
    <name type="scientific">Shewanella marisflavi</name>
    <dbReference type="NCBI Taxonomy" id="260364"/>
    <lineage>
        <taxon>Bacteria</taxon>
        <taxon>Pseudomonadati</taxon>
        <taxon>Pseudomonadota</taxon>
        <taxon>Gammaproteobacteria</taxon>
        <taxon>Alteromonadales</taxon>
        <taxon>Shewanellaceae</taxon>
        <taxon>Shewanella</taxon>
    </lineage>
</organism>
<dbReference type="Proteomes" id="UP000318758">
    <property type="component" value="Chromosome"/>
</dbReference>
<evidence type="ECO:0000313" key="1">
    <source>
        <dbReference type="EMBL" id="QDF75271.1"/>
    </source>
</evidence>
<reference evidence="1 2" key="1">
    <citation type="submission" date="2019-06" db="EMBL/GenBank/DDBJ databases">
        <title>Complete genome of Shewanella marisflavi ECSMB14101, a mussel settlement-inducing bacterium isolated from East China Sea.</title>
        <authorList>
            <person name="Yang J."/>
            <person name="Liang X."/>
            <person name="Chang R."/>
            <person name="Peng L."/>
        </authorList>
    </citation>
    <scope>NUCLEOTIDE SEQUENCE [LARGE SCALE GENOMIC DNA]</scope>
    <source>
        <strain evidence="1 2">ECSMB14101</strain>
    </source>
</reference>
<evidence type="ECO:0000313" key="2">
    <source>
        <dbReference type="Proteomes" id="UP000318758"/>
    </source>
</evidence>
<proteinExistence type="predicted"/>
<accession>A0ABX5WQ12</accession>
<protein>
    <submittedName>
        <fullName evidence="1">Uncharacterized protein</fullName>
    </submittedName>
</protein>
<gene>
    <name evidence="1" type="ORF">FGA12_08935</name>
</gene>
<name>A0ABX5WQ12_9GAMM</name>
<keyword evidence="2" id="KW-1185">Reference proteome</keyword>